<dbReference type="InterPro" id="IPR048661">
    <property type="entry name" value="CPL1-like"/>
</dbReference>
<gene>
    <name evidence="3" type="ORF">M422DRAFT_28695</name>
</gene>
<dbReference type="AlphaFoldDB" id="A0A0C9VIV5"/>
<organism evidence="3 4">
    <name type="scientific">Sphaerobolus stellatus (strain SS14)</name>
    <dbReference type="NCBI Taxonomy" id="990650"/>
    <lineage>
        <taxon>Eukaryota</taxon>
        <taxon>Fungi</taxon>
        <taxon>Dikarya</taxon>
        <taxon>Basidiomycota</taxon>
        <taxon>Agaricomycotina</taxon>
        <taxon>Agaricomycetes</taxon>
        <taxon>Phallomycetidae</taxon>
        <taxon>Geastrales</taxon>
        <taxon>Sphaerobolaceae</taxon>
        <taxon>Sphaerobolus</taxon>
    </lineage>
</organism>
<accession>A0A0C9VIV5</accession>
<dbReference type="PANTHER" id="PTHR35192:SF2">
    <property type="entry name" value="APPLE DOMAIN-CONTAINING PROTEIN"/>
    <property type="match status" value="1"/>
</dbReference>
<protein>
    <recommendedName>
        <fullName evidence="2">Protein CPL1-like domain-containing protein</fullName>
    </recommendedName>
</protein>
<proteinExistence type="predicted"/>
<feature type="chain" id="PRO_5002204699" description="Protein CPL1-like domain-containing protein" evidence="1">
    <location>
        <begin position="21"/>
        <end position="323"/>
    </location>
</feature>
<keyword evidence="1" id="KW-0732">Signal</keyword>
<sequence>MRYLHTAVASLGLLLVGVEANSVTQFKQRSLVDVCGNVNADLNIGNILFGRIELCLCASALPNLIQSNAILSAAASLYGQATVTSEVNNMLASSQGYKECAYPDNSVALCTATNVCGFTCTNGFLPSPLINPTACICPAPFKVCNGVCGVFLSCASPKAKRDTGSYPSGYVKRATGSYPSGYVKRDTGSYPSGYVKRDQPASPSHYVKRDAEWRDSFCPHGWSACRVFNSASAKFDYECVDVRNDLWSCGGCGIPLLPDDPVGTDCSAIPGVMDVACVSTRCIVSRCKKGFFISEDKSTCLALDGQTPAASLLVENGRGPYNF</sequence>
<evidence type="ECO:0000313" key="4">
    <source>
        <dbReference type="Proteomes" id="UP000054279"/>
    </source>
</evidence>
<reference evidence="3 4" key="1">
    <citation type="submission" date="2014-06" db="EMBL/GenBank/DDBJ databases">
        <title>Evolutionary Origins and Diversification of the Mycorrhizal Mutualists.</title>
        <authorList>
            <consortium name="DOE Joint Genome Institute"/>
            <consortium name="Mycorrhizal Genomics Consortium"/>
            <person name="Kohler A."/>
            <person name="Kuo A."/>
            <person name="Nagy L.G."/>
            <person name="Floudas D."/>
            <person name="Copeland A."/>
            <person name="Barry K.W."/>
            <person name="Cichocki N."/>
            <person name="Veneault-Fourrey C."/>
            <person name="LaButti K."/>
            <person name="Lindquist E.A."/>
            <person name="Lipzen A."/>
            <person name="Lundell T."/>
            <person name="Morin E."/>
            <person name="Murat C."/>
            <person name="Riley R."/>
            <person name="Ohm R."/>
            <person name="Sun H."/>
            <person name="Tunlid A."/>
            <person name="Henrissat B."/>
            <person name="Grigoriev I.V."/>
            <person name="Hibbett D.S."/>
            <person name="Martin F."/>
        </authorList>
    </citation>
    <scope>NUCLEOTIDE SEQUENCE [LARGE SCALE GENOMIC DNA]</scope>
    <source>
        <strain evidence="3 4">SS14</strain>
    </source>
</reference>
<evidence type="ECO:0000313" key="3">
    <source>
        <dbReference type="EMBL" id="KIJ47899.1"/>
    </source>
</evidence>
<feature type="signal peptide" evidence="1">
    <location>
        <begin position="1"/>
        <end position="20"/>
    </location>
</feature>
<dbReference type="EMBL" id="KN837100">
    <property type="protein sequence ID" value="KIJ47899.1"/>
    <property type="molecule type" value="Genomic_DNA"/>
</dbReference>
<dbReference type="Pfam" id="PF21671">
    <property type="entry name" value="CPL1-like"/>
    <property type="match status" value="1"/>
</dbReference>
<dbReference type="OrthoDB" id="439917at2759"/>
<dbReference type="Proteomes" id="UP000054279">
    <property type="component" value="Unassembled WGS sequence"/>
</dbReference>
<evidence type="ECO:0000259" key="2">
    <source>
        <dbReference type="Pfam" id="PF21671"/>
    </source>
</evidence>
<keyword evidence="4" id="KW-1185">Reference proteome</keyword>
<evidence type="ECO:0000256" key="1">
    <source>
        <dbReference type="SAM" id="SignalP"/>
    </source>
</evidence>
<feature type="domain" description="Protein CPL1-like" evidence="2">
    <location>
        <begin position="237"/>
        <end position="301"/>
    </location>
</feature>
<dbReference type="InterPro" id="IPR038955">
    <property type="entry name" value="PriA/CPL1_fungi"/>
</dbReference>
<name>A0A0C9VIV5_SPHS4</name>
<dbReference type="HOGENOM" id="CLU_063728_0_0_1"/>
<dbReference type="PANTHER" id="PTHR35192">
    <property type="entry name" value="PROTEIN, PUTATIVE-RELATED"/>
    <property type="match status" value="1"/>
</dbReference>